<feature type="compositionally biased region" description="Basic and acidic residues" evidence="6">
    <location>
        <begin position="35"/>
        <end position="52"/>
    </location>
</feature>
<keyword evidence="10" id="KW-1185">Reference proteome</keyword>
<keyword evidence="2 7" id="KW-0732">Signal</keyword>
<reference evidence="9 10" key="1">
    <citation type="submission" date="2016-08" db="EMBL/GenBank/DDBJ databases">
        <title>Evolution of the type three secretion system and type three effector repertoires in Xanthomonas.</title>
        <authorList>
            <person name="Merda D."/>
            <person name="Briand M."/>
            <person name="Bosis E."/>
            <person name="Rousseau C."/>
            <person name="Portier P."/>
            <person name="Jacques M.-A."/>
            <person name="Fischer-Le Saux M."/>
        </authorList>
    </citation>
    <scope>NUCLEOTIDE SEQUENCE [LARGE SCALE GENOMIC DNA]</scope>
    <source>
        <strain evidence="9 10">CFBP 4691</strain>
    </source>
</reference>
<evidence type="ECO:0000259" key="8">
    <source>
        <dbReference type="PROSITE" id="PS50914"/>
    </source>
</evidence>
<dbReference type="RefSeq" id="WP_128419725.1">
    <property type="nucleotide sequence ID" value="NZ_CP049017.1"/>
</dbReference>
<dbReference type="OrthoDB" id="8910395at2"/>
<proteinExistence type="predicted"/>
<dbReference type="PANTHER" id="PTHR34606">
    <property type="entry name" value="BON DOMAIN-CONTAINING PROTEIN"/>
    <property type="match status" value="1"/>
</dbReference>
<gene>
    <name evidence="9" type="ORF">XthCFBP4691_06790</name>
</gene>
<evidence type="ECO:0000256" key="2">
    <source>
        <dbReference type="ARBA" id="ARBA00022729"/>
    </source>
</evidence>
<accession>A0A2S6ZH99</accession>
<dbReference type="Proteomes" id="UP000239898">
    <property type="component" value="Unassembled WGS sequence"/>
</dbReference>
<evidence type="ECO:0000256" key="6">
    <source>
        <dbReference type="SAM" id="MobiDB-lite"/>
    </source>
</evidence>
<dbReference type="Gene3D" id="3.30.1340.30">
    <property type="match status" value="1"/>
</dbReference>
<comment type="subcellular location">
    <subcellularLocation>
        <location evidence="1">Periplasm</location>
    </subcellularLocation>
</comment>
<dbReference type="EMBL" id="MIGX01000022">
    <property type="protein sequence ID" value="PPT91643.1"/>
    <property type="molecule type" value="Genomic_DNA"/>
</dbReference>
<evidence type="ECO:0000256" key="1">
    <source>
        <dbReference type="ARBA" id="ARBA00004418"/>
    </source>
</evidence>
<evidence type="ECO:0000256" key="7">
    <source>
        <dbReference type="SAM" id="SignalP"/>
    </source>
</evidence>
<evidence type="ECO:0000256" key="5">
    <source>
        <dbReference type="ARBA" id="ARBA00070588"/>
    </source>
</evidence>
<feature type="signal peptide" evidence="7">
    <location>
        <begin position="1"/>
        <end position="27"/>
    </location>
</feature>
<evidence type="ECO:0000313" key="10">
    <source>
        <dbReference type="Proteomes" id="UP000239898"/>
    </source>
</evidence>
<dbReference type="InterPro" id="IPR014004">
    <property type="entry name" value="Transpt-assoc_nodulatn_dom_bac"/>
</dbReference>
<dbReference type="PANTHER" id="PTHR34606:SF15">
    <property type="entry name" value="BON DOMAIN-CONTAINING PROTEIN"/>
    <property type="match status" value="1"/>
</dbReference>
<dbReference type="InterPro" id="IPR007055">
    <property type="entry name" value="BON_dom"/>
</dbReference>
<sequence>MKTHTSRTMLGTALAFGLTLAAGQALAVDPPTAASKDHGSMDHDSMKHDSMKHGSKKPVADTWITTKVKADLLATKDVSGTDIKVETLNGTVKLSGAVESTAQRDKAISVSKMIDGVKKVDASGLKVAGAAKR</sequence>
<feature type="domain" description="BON" evidence="8">
    <location>
        <begin position="60"/>
        <end position="129"/>
    </location>
</feature>
<feature type="region of interest" description="Disordered" evidence="6">
    <location>
        <begin position="29"/>
        <end position="58"/>
    </location>
</feature>
<dbReference type="GO" id="GO:0042597">
    <property type="term" value="C:periplasmic space"/>
    <property type="evidence" value="ECO:0007669"/>
    <property type="project" value="UniProtKB-SubCell"/>
</dbReference>
<dbReference type="InterPro" id="IPR051686">
    <property type="entry name" value="Lipoprotein_DolP"/>
</dbReference>
<evidence type="ECO:0000256" key="3">
    <source>
        <dbReference type="ARBA" id="ARBA00022737"/>
    </source>
</evidence>
<protein>
    <recommendedName>
        <fullName evidence="5">Osmotically-inducible protein Y</fullName>
    </recommendedName>
</protein>
<feature type="chain" id="PRO_5015764292" description="Osmotically-inducible protein Y" evidence="7">
    <location>
        <begin position="28"/>
        <end position="133"/>
    </location>
</feature>
<evidence type="ECO:0000313" key="9">
    <source>
        <dbReference type="EMBL" id="PPT91643.1"/>
    </source>
</evidence>
<dbReference type="Pfam" id="PF04972">
    <property type="entry name" value="BON"/>
    <property type="match status" value="1"/>
</dbReference>
<keyword evidence="3" id="KW-0677">Repeat</keyword>
<dbReference type="FunFam" id="3.30.1340.30:FF:000001">
    <property type="entry name" value="Molecular chaperone OsmY"/>
    <property type="match status" value="1"/>
</dbReference>
<name>A0A2S6ZH99_9XANT</name>
<comment type="caution">
    <text evidence="9">The sequence shown here is derived from an EMBL/GenBank/DDBJ whole genome shotgun (WGS) entry which is preliminary data.</text>
</comment>
<dbReference type="SMART" id="SM00749">
    <property type="entry name" value="BON"/>
    <property type="match status" value="1"/>
</dbReference>
<keyword evidence="4" id="KW-0574">Periplasm</keyword>
<evidence type="ECO:0000256" key="4">
    <source>
        <dbReference type="ARBA" id="ARBA00022764"/>
    </source>
</evidence>
<dbReference type="PROSITE" id="PS50914">
    <property type="entry name" value="BON"/>
    <property type="match status" value="1"/>
</dbReference>
<dbReference type="AlphaFoldDB" id="A0A2S6ZH99"/>
<organism evidence="9 10">
    <name type="scientific">Xanthomonas theicola</name>
    <dbReference type="NCBI Taxonomy" id="56464"/>
    <lineage>
        <taxon>Bacteria</taxon>
        <taxon>Pseudomonadati</taxon>
        <taxon>Pseudomonadota</taxon>
        <taxon>Gammaproteobacteria</taxon>
        <taxon>Lysobacterales</taxon>
        <taxon>Lysobacteraceae</taxon>
        <taxon>Xanthomonas</taxon>
    </lineage>
</organism>